<sequence>MNPITTTRSTKHSFSGNGDMSKEESLDNKTVETLCQVFNGRLQNLYSGCCDGEESKTMKGIDRKIIHATYADDDNVETMLENEEQAFSKAVAMLEASKRSRDNPYKREDVKLSNVAWDRPTVEQLECIYHEGVSMSLASPPEFTLRRYNGNAIGIPDMVLTIRFHIRQLQCLGLNVFWFYNRLFKDMVGIGIQTTAWNNRFHWPSLVADNSARLVPWVDLSVRHFVPPESIPDAIDYLRNNRPNLLKKMNGIPSLLAVEFQVDDNLVGIIKDEKDYLGSASIFRYGSGTTKDFKTMETTTDDAKGIHSFHVPAADVNEPMVDVPENSSWVSTLLKKNNITTDARDSTNEEGKRWLLSNLLNGQGSSEETSDCETGGGGKVSSHSWSDVIEFHTTCKGTDANELMSKLIVAVGNICQNVESSDGKLYDGPLFVKENYLELMERLRELKSMIIMVNPATTYRLAVHVFCLVLLLQLRCPNEKSIITYAEATKKRCQQQMRSQQHHHYLGEKAQNDNVFYKLQCGRMTVMNPTDTIKAKFRLTKDDCMCGIMCCRHNWIDSLRDKAQLERWRLAGKQLRNRFGQALVTVASDGYRRHSVHRYMPMDMRWLDTLQQQDKGNFSNIEDELAKDTMACDLRTECYQASQGHYIYCPNKMVCSRGPLFTSSTDRSTLSICNDDNGEVGTQSCNVKTAVDMLEKSMPYSASDHLQNANASGLSLREFASELTTMVSTMSSIDALISKNTEDEALSKMIQTKNILSNMIDTVCRYFPPIVFDETEEIANARHKFMEWSTTIHKEDMKNKKVVNRLLANYMKIVGQVARYRMKTANAAFCTAINFRQGVYAVRYSIMGSRIKLVNANRERMSVGGKVEFHQALATIDSSVVFGDYYRGKVIDEDEMMMKNLEFFTSGGDSTNRSCNNSIDELQGAILLHLANTTRAADTDVDDEGEEDEDQEEEEEEEKEEEDNDDNDGAIESKSVILPPQPPLI</sequence>
<feature type="region of interest" description="Disordered" evidence="1">
    <location>
        <begin position="935"/>
        <end position="985"/>
    </location>
</feature>
<name>A0A401IPG6_9VIRU</name>
<proteinExistence type="predicted"/>
<dbReference type="EMBL" id="BFCF01000001">
    <property type="protein sequence ID" value="GBG35506.1"/>
    <property type="molecule type" value="Genomic_DNA"/>
</dbReference>
<evidence type="ECO:0000256" key="1">
    <source>
        <dbReference type="SAM" id="MobiDB-lite"/>
    </source>
</evidence>
<accession>A0A401IPG6</accession>
<organism evidence="2">
    <name type="scientific">Penaeus monodon endogenous nimavirus</name>
    <dbReference type="NCBI Taxonomy" id="2133795"/>
    <lineage>
        <taxon>Viruses</taxon>
        <taxon>Viruses incertae sedis</taxon>
        <taxon>Naldaviricetes</taxon>
        <taxon>Nimaviridae</taxon>
    </lineage>
</organism>
<evidence type="ECO:0000313" key="2">
    <source>
        <dbReference type="EMBL" id="GBG35506.1"/>
    </source>
</evidence>
<reference evidence="2" key="1">
    <citation type="journal article" date="2018" name="J. Virol.">
        <title>Crustacean Genome Exploration Reveals the Evolutionary Origin of White Spot Syndrome Virus.</title>
        <authorList>
            <person name="Kawato S."/>
            <person name="Shitara A."/>
            <person name="Wang Y."/>
            <person name="Nozaki R."/>
            <person name="Kondo H."/>
            <person name="Hirono I."/>
        </authorList>
    </citation>
    <scope>NUCLEOTIDE SEQUENCE</scope>
</reference>
<feature type="compositionally biased region" description="Polar residues" evidence="1">
    <location>
        <begin position="1"/>
        <end position="18"/>
    </location>
</feature>
<feature type="compositionally biased region" description="Acidic residues" evidence="1">
    <location>
        <begin position="939"/>
        <end position="969"/>
    </location>
</feature>
<protein>
    <submittedName>
        <fullName evidence="2">Wsv285-like protein</fullName>
    </submittedName>
</protein>
<feature type="region of interest" description="Disordered" evidence="1">
    <location>
        <begin position="1"/>
        <end position="25"/>
    </location>
</feature>
<comment type="caution">
    <text evidence="2">The sequence shown here is derived from an EMBL/GenBank/DDBJ whole genome shotgun (WGS) entry which is preliminary data.</text>
</comment>